<evidence type="ECO:0000313" key="2">
    <source>
        <dbReference type="Proteomes" id="UP000035425"/>
    </source>
</evidence>
<dbReference type="EMBL" id="JWIO01000028">
    <property type="protein sequence ID" value="KLL10633.1"/>
    <property type="molecule type" value="Genomic_DNA"/>
</dbReference>
<keyword evidence="2" id="KW-1185">Reference proteome</keyword>
<comment type="caution">
    <text evidence="1">The sequence shown here is derived from an EMBL/GenBank/DDBJ whole genome shotgun (WGS) entry which is preliminary data.</text>
</comment>
<protein>
    <recommendedName>
        <fullName evidence="3">Transcriptional regulator, AlpA family</fullName>
    </recommendedName>
</protein>
<dbReference type="Proteomes" id="UP000035425">
    <property type="component" value="Unassembled WGS sequence"/>
</dbReference>
<sequence>MDEPPVFVGSSDIAVVLGLTRQAVDRRLRIDPVAPAPAATVNRTRAWGGTRVWWRADIDRWLGGADPDRWTSLPGQAP</sequence>
<gene>
    <name evidence="1" type="ORF">FrCorBMG51_16760</name>
</gene>
<name>A0ABR5F1S6_9ACTN</name>
<evidence type="ECO:0008006" key="3">
    <source>
        <dbReference type="Google" id="ProtNLM"/>
    </source>
</evidence>
<accession>A0ABR5F1S6</accession>
<evidence type="ECO:0000313" key="1">
    <source>
        <dbReference type="EMBL" id="KLL10633.1"/>
    </source>
</evidence>
<reference evidence="1 2" key="1">
    <citation type="submission" date="2014-12" db="EMBL/GenBank/DDBJ databases">
        <title>Frankia sp. BMG5.1 draft genome.</title>
        <authorList>
            <person name="Gtari M."/>
            <person name="Ghodhbane-Gtari F."/>
            <person name="Nouioui I."/>
            <person name="Ktari A."/>
            <person name="Hezbri K."/>
            <person name="Mimouni W."/>
            <person name="Sbissi I."/>
            <person name="Ayari A."/>
            <person name="Yamanaka T."/>
            <person name="Normand P."/>
            <person name="Tisa L.S."/>
            <person name="Boudabous A."/>
        </authorList>
    </citation>
    <scope>NUCLEOTIDE SEQUENCE [LARGE SCALE GENOMIC DNA]</scope>
    <source>
        <strain evidence="1 2">BMG5.1</strain>
    </source>
</reference>
<organism evidence="1 2">
    <name type="scientific">Protofrankia coriariae</name>
    <dbReference type="NCBI Taxonomy" id="1562887"/>
    <lineage>
        <taxon>Bacteria</taxon>
        <taxon>Bacillati</taxon>
        <taxon>Actinomycetota</taxon>
        <taxon>Actinomycetes</taxon>
        <taxon>Frankiales</taxon>
        <taxon>Frankiaceae</taxon>
        <taxon>Protofrankia</taxon>
    </lineage>
</organism>
<proteinExistence type="predicted"/>